<proteinExistence type="predicted"/>
<reference evidence="2 3" key="1">
    <citation type="submission" date="2024-04" db="EMBL/GenBank/DDBJ databases">
        <authorList>
            <person name="Waldvogel A.-M."/>
            <person name="Schoenle A."/>
        </authorList>
    </citation>
    <scope>NUCLEOTIDE SEQUENCE [LARGE SCALE GENOMIC DNA]</scope>
</reference>
<dbReference type="AlphaFoldDB" id="A0AAV2KUC5"/>
<organism evidence="2 3">
    <name type="scientific">Knipowitschia caucasica</name>
    <name type="common">Caucasian dwarf goby</name>
    <name type="synonym">Pomatoschistus caucasicus</name>
    <dbReference type="NCBI Taxonomy" id="637954"/>
    <lineage>
        <taxon>Eukaryota</taxon>
        <taxon>Metazoa</taxon>
        <taxon>Chordata</taxon>
        <taxon>Craniata</taxon>
        <taxon>Vertebrata</taxon>
        <taxon>Euteleostomi</taxon>
        <taxon>Actinopterygii</taxon>
        <taxon>Neopterygii</taxon>
        <taxon>Teleostei</taxon>
        <taxon>Neoteleostei</taxon>
        <taxon>Acanthomorphata</taxon>
        <taxon>Gobiaria</taxon>
        <taxon>Gobiiformes</taxon>
        <taxon>Gobioidei</taxon>
        <taxon>Gobiidae</taxon>
        <taxon>Gobiinae</taxon>
        <taxon>Knipowitschia</taxon>
    </lineage>
</organism>
<keyword evidence="3" id="KW-1185">Reference proteome</keyword>
<gene>
    <name evidence="2" type="ORF">KC01_LOCUS21505</name>
</gene>
<name>A0AAV2KUC5_KNICA</name>
<protein>
    <submittedName>
        <fullName evidence="2">Uncharacterized protein</fullName>
    </submittedName>
</protein>
<evidence type="ECO:0000313" key="2">
    <source>
        <dbReference type="EMBL" id="CAL1592223.1"/>
    </source>
</evidence>
<sequence>MIRVMGKAPWSPVFAEDRGGFFQRRGHAGREPVVERVGGVLNVLIHRNTASNQCTALRLAEQLRGVRQQYIHVATEGQKGGRGVRQSERLRLPATPTRAPTLLA</sequence>
<evidence type="ECO:0000256" key="1">
    <source>
        <dbReference type="SAM" id="MobiDB-lite"/>
    </source>
</evidence>
<feature type="region of interest" description="Disordered" evidence="1">
    <location>
        <begin position="77"/>
        <end position="104"/>
    </location>
</feature>
<dbReference type="EMBL" id="OZ035824">
    <property type="protein sequence ID" value="CAL1592223.1"/>
    <property type="molecule type" value="Genomic_DNA"/>
</dbReference>
<evidence type="ECO:0000313" key="3">
    <source>
        <dbReference type="Proteomes" id="UP001497482"/>
    </source>
</evidence>
<accession>A0AAV2KUC5</accession>
<dbReference type="Proteomes" id="UP001497482">
    <property type="component" value="Chromosome 2"/>
</dbReference>